<keyword evidence="2 5" id="KW-0963">Cytoplasm</keyword>
<dbReference type="Pfam" id="PF10237">
    <property type="entry name" value="N6-adenineMlase"/>
    <property type="match status" value="1"/>
</dbReference>
<dbReference type="GO" id="GO:0005737">
    <property type="term" value="C:cytoplasm"/>
    <property type="evidence" value="ECO:0007669"/>
    <property type="project" value="UniProtKB-SubCell"/>
</dbReference>
<evidence type="ECO:0000313" key="8">
    <source>
        <dbReference type="Proteomes" id="UP001151518"/>
    </source>
</evidence>
<evidence type="ECO:0000256" key="4">
    <source>
        <dbReference type="ARBA" id="ARBA00022679"/>
    </source>
</evidence>
<dbReference type="PROSITE" id="PS00092">
    <property type="entry name" value="N6_MTASE"/>
    <property type="match status" value="1"/>
</dbReference>
<dbReference type="InterPro" id="IPR002052">
    <property type="entry name" value="DNA_methylase_N6_adenine_CS"/>
</dbReference>
<comment type="caution">
    <text evidence="7">The sequence shown here is derived from an EMBL/GenBank/DDBJ whole genome shotgun (WGS) entry which is preliminary data.</text>
</comment>
<dbReference type="InterPro" id="IPR041370">
    <property type="entry name" value="Mlase_EEF1AKMT1/ZCCHC4"/>
</dbReference>
<accession>A0A9W8G9N3</accession>
<keyword evidence="3 5" id="KW-0489">Methyltransferase</keyword>
<dbReference type="GO" id="GO:0032259">
    <property type="term" value="P:methylation"/>
    <property type="evidence" value="ECO:0007669"/>
    <property type="project" value="UniProtKB-KW"/>
</dbReference>
<dbReference type="AlphaFoldDB" id="A0A9W8G9N3"/>
<evidence type="ECO:0000313" key="7">
    <source>
        <dbReference type="EMBL" id="KAJ2679368.1"/>
    </source>
</evidence>
<dbReference type="EC" id="2.1.1.-" evidence="5"/>
<protein>
    <recommendedName>
        <fullName evidence="5">Protein-lysine N-methyltransferase EFM5</fullName>
        <ecNumber evidence="5">2.1.1.-</ecNumber>
    </recommendedName>
    <alternativeName>
        <fullName evidence="5">Elongation factor methyltransferase 5</fullName>
    </alternativeName>
</protein>
<dbReference type="EMBL" id="JANBTW010000012">
    <property type="protein sequence ID" value="KAJ2679368.1"/>
    <property type="molecule type" value="Genomic_DNA"/>
</dbReference>
<feature type="coiled-coil region" evidence="6">
    <location>
        <begin position="17"/>
        <end position="44"/>
    </location>
</feature>
<proteinExistence type="inferred from homology"/>
<dbReference type="GO" id="GO:0003676">
    <property type="term" value="F:nucleic acid binding"/>
    <property type="evidence" value="ECO:0007669"/>
    <property type="project" value="InterPro"/>
</dbReference>
<evidence type="ECO:0000256" key="3">
    <source>
        <dbReference type="ARBA" id="ARBA00022603"/>
    </source>
</evidence>
<name>A0A9W8G9N3_9FUNG</name>
<evidence type="ECO:0000256" key="2">
    <source>
        <dbReference type="ARBA" id="ARBA00022490"/>
    </source>
</evidence>
<dbReference type="Proteomes" id="UP001151518">
    <property type="component" value="Unassembled WGS sequence"/>
</dbReference>
<gene>
    <name evidence="7" type="primary">EFM5_1</name>
    <name evidence="5" type="synonym">EFM5</name>
    <name evidence="7" type="ORF">GGI25_001503</name>
</gene>
<keyword evidence="4 5" id="KW-0808">Transferase</keyword>
<sequence length="227" mass="26343">MDSDDVPTLSADSLAALQSFLKEKQDLDDQFAKLQDNAEEMFKENQKITMNYFQEDWQLSQFWYDDATADFLATRALEHTEDGDYIAFISSPTAYVALRNIAPDRQNAFVFEFDKRFDVFKDQYILYDFNKPLDFTRASELKGKFKFIVADPPFLNEDCLMQTMETVRYLARDDALILIDTGAVMEALAKKLVGARITNFNPAHRSGLSNEFRCYSTFEDDKLKWLN</sequence>
<dbReference type="GO" id="GO:0016279">
    <property type="term" value="F:protein-lysine N-methyltransferase activity"/>
    <property type="evidence" value="ECO:0007669"/>
    <property type="project" value="UniProtKB-UniRule"/>
</dbReference>
<comment type="similarity">
    <text evidence="5">Belongs to the class I-like SAM-binding methyltransferase superfamily. EFM5 family.</text>
</comment>
<comment type="function">
    <text evidence="5">S-adenosyl-L-methionine-dependent protein-lysine N-methyltransferase that trimethylates elongation factor 1-alpha at 'Lys-79'.</text>
</comment>
<organism evidence="7 8">
    <name type="scientific">Coemansia spiralis</name>
    <dbReference type="NCBI Taxonomy" id="417178"/>
    <lineage>
        <taxon>Eukaryota</taxon>
        <taxon>Fungi</taxon>
        <taxon>Fungi incertae sedis</taxon>
        <taxon>Zoopagomycota</taxon>
        <taxon>Kickxellomycotina</taxon>
        <taxon>Kickxellomycetes</taxon>
        <taxon>Kickxellales</taxon>
        <taxon>Kickxellaceae</taxon>
        <taxon>Coemansia</taxon>
    </lineage>
</organism>
<evidence type="ECO:0000256" key="5">
    <source>
        <dbReference type="HAMAP-Rule" id="MF_03187"/>
    </source>
</evidence>
<dbReference type="PANTHER" id="PTHR13200:SF0">
    <property type="entry name" value="EEF1A LYSINE METHYLTRANSFERASE 1"/>
    <property type="match status" value="1"/>
</dbReference>
<keyword evidence="6" id="KW-0175">Coiled coil</keyword>
<dbReference type="HAMAP" id="MF_03187">
    <property type="entry name" value="Methyltr_EFM5"/>
    <property type="match status" value="1"/>
</dbReference>
<comment type="subcellular location">
    <subcellularLocation>
        <location evidence="1 5">Cytoplasm</location>
    </subcellularLocation>
</comment>
<dbReference type="OrthoDB" id="206354at2759"/>
<evidence type="ECO:0000256" key="6">
    <source>
        <dbReference type="SAM" id="Coils"/>
    </source>
</evidence>
<dbReference type="InterPro" id="IPR019369">
    <property type="entry name" value="Efm5/EEF1AKMT1"/>
</dbReference>
<dbReference type="PANTHER" id="PTHR13200">
    <property type="entry name" value="EEF1A LYSINE METHYLTRANSFERASE 1"/>
    <property type="match status" value="1"/>
</dbReference>
<evidence type="ECO:0000256" key="1">
    <source>
        <dbReference type="ARBA" id="ARBA00004496"/>
    </source>
</evidence>
<reference evidence="7" key="1">
    <citation type="submission" date="2022-07" db="EMBL/GenBank/DDBJ databases">
        <title>Phylogenomic reconstructions and comparative analyses of Kickxellomycotina fungi.</title>
        <authorList>
            <person name="Reynolds N.K."/>
            <person name="Stajich J.E."/>
            <person name="Barry K."/>
            <person name="Grigoriev I.V."/>
            <person name="Crous P."/>
            <person name="Smith M.E."/>
        </authorList>
    </citation>
    <scope>NUCLEOTIDE SEQUENCE</scope>
    <source>
        <strain evidence="7">NRRL 3115</strain>
    </source>
</reference>